<dbReference type="PaxDb" id="7165-AGAP011714-PA"/>
<reference evidence="2" key="1">
    <citation type="journal article" date="2002" name="Science">
        <title>The genome sequence of the malaria mosquito Anopheles gambiae.</title>
        <authorList>
            <person name="Holt R.A."/>
            <person name="Subramanian G.M."/>
            <person name="Halpern A."/>
            <person name="Sutton G.G."/>
            <person name="Charlab R."/>
            <person name="Nusskern D.R."/>
            <person name="Wincker P."/>
            <person name="Clark A.G."/>
            <person name="Ribeiro J.M."/>
            <person name="Wides R."/>
            <person name="Salzberg S.L."/>
            <person name="Loftus B."/>
            <person name="Yandell M."/>
            <person name="Majoros W.H."/>
            <person name="Rusch D.B."/>
            <person name="Lai Z."/>
            <person name="Kraft C.L."/>
            <person name="Abril J.F."/>
            <person name="Anthouard V."/>
            <person name="Arensburger P."/>
            <person name="Atkinson P.W."/>
            <person name="Baden H."/>
            <person name="de Berardinis V."/>
            <person name="Baldwin D."/>
            <person name="Benes V."/>
            <person name="Biedler J."/>
            <person name="Blass C."/>
            <person name="Bolanos R."/>
            <person name="Boscus D."/>
            <person name="Barnstead M."/>
            <person name="Cai S."/>
            <person name="Center A."/>
            <person name="Chaturverdi K."/>
            <person name="Christophides G.K."/>
            <person name="Chrystal M.A."/>
            <person name="Clamp M."/>
            <person name="Cravchik A."/>
            <person name="Curwen V."/>
            <person name="Dana A."/>
            <person name="Delcher A."/>
            <person name="Dew I."/>
            <person name="Evans C.A."/>
            <person name="Flanigan M."/>
            <person name="Grundschober-Freimoser A."/>
            <person name="Friedli L."/>
            <person name="Gu Z."/>
            <person name="Guan P."/>
            <person name="Guigo R."/>
            <person name="Hillenmeyer M.E."/>
            <person name="Hladun S.L."/>
            <person name="Hogan J.R."/>
            <person name="Hong Y.S."/>
            <person name="Hoover J."/>
            <person name="Jaillon O."/>
            <person name="Ke Z."/>
            <person name="Kodira C."/>
            <person name="Kokoza E."/>
            <person name="Koutsos A."/>
            <person name="Letunic I."/>
            <person name="Levitsky A."/>
            <person name="Liang Y."/>
            <person name="Lin J.J."/>
            <person name="Lobo N.F."/>
            <person name="Lopez J.R."/>
            <person name="Malek J.A."/>
            <person name="McIntosh T.C."/>
            <person name="Meister S."/>
            <person name="Miller J."/>
            <person name="Mobarry C."/>
            <person name="Mongin E."/>
            <person name="Murphy S.D."/>
            <person name="O'Brochta D.A."/>
            <person name="Pfannkoch C."/>
            <person name="Qi R."/>
            <person name="Regier M.A."/>
            <person name="Remington K."/>
            <person name="Shao H."/>
            <person name="Sharakhova M.V."/>
            <person name="Sitter C.D."/>
            <person name="Shetty J."/>
            <person name="Smith T.J."/>
            <person name="Strong R."/>
            <person name="Sun J."/>
            <person name="Thomasova D."/>
            <person name="Ton L.Q."/>
            <person name="Topalis P."/>
            <person name="Tu Z."/>
            <person name="Unger M.F."/>
            <person name="Walenz B."/>
            <person name="Wang A."/>
            <person name="Wang J."/>
            <person name="Wang M."/>
            <person name="Wang X."/>
            <person name="Woodford K.J."/>
            <person name="Wortman J.R."/>
            <person name="Wu M."/>
            <person name="Yao A."/>
            <person name="Zdobnov E.M."/>
            <person name="Zhang H."/>
            <person name="Zhao Q."/>
            <person name="Zhao S."/>
            <person name="Zhu S.C."/>
            <person name="Zhimulev I."/>
            <person name="Coluzzi M."/>
            <person name="della Torre A."/>
            <person name="Roth C.W."/>
            <person name="Louis C."/>
            <person name="Kalush F."/>
            <person name="Mural R.J."/>
            <person name="Myers E.W."/>
            <person name="Adams M.D."/>
            <person name="Smith H.O."/>
            <person name="Broder S."/>
            <person name="Gardner M.J."/>
            <person name="Fraser C.M."/>
            <person name="Birney E."/>
            <person name="Bork P."/>
            <person name="Brey P.T."/>
            <person name="Venter J.C."/>
            <person name="Weissenbach J."/>
            <person name="Kafatos F.C."/>
            <person name="Collins F.H."/>
            <person name="Hoffman S.L."/>
        </authorList>
    </citation>
    <scope>NUCLEOTIDE SEQUENCE [LARGE SCALE GENOMIC DNA]</scope>
    <source>
        <strain evidence="2">PEST</strain>
    </source>
</reference>
<gene>
    <name evidence="2" type="ORF">AgaP_AGAP011714</name>
</gene>
<feature type="compositionally biased region" description="Basic residues" evidence="1">
    <location>
        <begin position="169"/>
        <end position="187"/>
    </location>
</feature>
<comment type="caution">
    <text evidence="2">The sequence shown here is derived from an EMBL/GenBank/DDBJ whole genome shotgun (WGS) entry which is preliminary data.</text>
</comment>
<feature type="non-terminal residue" evidence="2">
    <location>
        <position position="187"/>
    </location>
</feature>
<evidence type="ECO:0000313" key="2">
    <source>
        <dbReference type="EMBL" id="EAL38891.1"/>
    </source>
</evidence>
<dbReference type="VEuPathDB" id="VectorBase:AGAMI1_005561"/>
<reference evidence="2" key="4">
    <citation type="journal article" date="2007" name="Genome Biol.">
        <title>Update of the Anopheles gambiae PEST genome assembly.</title>
        <authorList>
            <person name="Sharakhova M.V."/>
            <person name="Hammond M.P."/>
            <person name="Lobo N.F."/>
            <person name="Krzywinski J."/>
            <person name="Unger M.F."/>
            <person name="Hillenmeyer M.E."/>
            <person name="Bruggner R.V."/>
            <person name="Birney E."/>
            <person name="Collins F.H."/>
        </authorList>
    </citation>
    <scope>NUCLEOTIDE SEQUENCE</scope>
    <source>
        <strain evidence="2">PEST</strain>
    </source>
</reference>
<sequence>YNKRAKFGEIHGSNNPVFEFRERKKSSPKETVSVCLCVCVCVCSCSFRGHPLSASQKAGSLGSDGGSSSQSTVSCGAAGISHSFTVALNAYIERGIRLRQERALEQWTHTRMDALDSSSSQPPLGPQLSSAISRWILYGTVVPSVHVTPNGTHRHHHHHQYATHSVASHYHRPLVRKPSYRRKMSST</sequence>
<reference evidence="2" key="3">
    <citation type="journal article" date="2004" name="Trends Parasitol.">
        <title>The Anopheles gambiae genome: an update.</title>
        <authorList>
            <person name="Mongin E."/>
            <person name="Louis C."/>
            <person name="Holt R.A."/>
            <person name="Birney E."/>
            <person name="Collins F.H."/>
        </authorList>
    </citation>
    <scope>NUCLEOTIDE SEQUENCE</scope>
    <source>
        <strain evidence="2">PEST</strain>
    </source>
</reference>
<dbReference type="HOGENOM" id="CLU_1451053_0_0_1"/>
<proteinExistence type="predicted"/>
<dbReference type="AlphaFoldDB" id="Q5TMK6"/>
<feature type="compositionally biased region" description="Basic residues" evidence="1">
    <location>
        <begin position="152"/>
        <end position="161"/>
    </location>
</feature>
<reference evidence="2" key="5">
    <citation type="submission" date="2011-05" db="EMBL/GenBank/DDBJ databases">
        <authorList>
            <consortium name="VectorBase"/>
        </authorList>
    </citation>
    <scope>NUCLEOTIDE SEQUENCE</scope>
    <source>
        <strain evidence="2">PEST</strain>
    </source>
</reference>
<dbReference type="EMBL" id="AAAB01008986">
    <property type="protein sequence ID" value="EAL38891.1"/>
    <property type="molecule type" value="Genomic_DNA"/>
</dbReference>
<feature type="non-terminal residue" evidence="2">
    <location>
        <position position="1"/>
    </location>
</feature>
<evidence type="ECO:0000256" key="1">
    <source>
        <dbReference type="SAM" id="MobiDB-lite"/>
    </source>
</evidence>
<name>Q5TMK6_ANOGA</name>
<protein>
    <submittedName>
        <fullName evidence="2">AGAP011714-PA</fullName>
    </submittedName>
</protein>
<feature type="region of interest" description="Disordered" evidence="1">
    <location>
        <begin position="150"/>
        <end position="187"/>
    </location>
</feature>
<accession>Q5TMK6</accession>
<reference evidence="2" key="2">
    <citation type="submission" date="2002-03" db="EMBL/GenBank/DDBJ databases">
        <authorList>
            <consortium name="The Anopheles Genome Sequencing Consortium"/>
        </authorList>
    </citation>
    <scope>NUCLEOTIDE SEQUENCE</scope>
    <source>
        <strain evidence="2">PEST</strain>
    </source>
</reference>
<organism evidence="2">
    <name type="scientific">Anopheles gambiae</name>
    <name type="common">African malaria mosquito</name>
    <dbReference type="NCBI Taxonomy" id="7165"/>
    <lineage>
        <taxon>Eukaryota</taxon>
        <taxon>Metazoa</taxon>
        <taxon>Ecdysozoa</taxon>
        <taxon>Arthropoda</taxon>
        <taxon>Hexapoda</taxon>
        <taxon>Insecta</taxon>
        <taxon>Pterygota</taxon>
        <taxon>Neoptera</taxon>
        <taxon>Endopterygota</taxon>
        <taxon>Diptera</taxon>
        <taxon>Nematocera</taxon>
        <taxon>Culicoidea</taxon>
        <taxon>Culicidae</taxon>
        <taxon>Anophelinae</taxon>
        <taxon>Anopheles</taxon>
    </lineage>
</organism>
<dbReference type="STRING" id="7165.Q5TMK6"/>